<proteinExistence type="inferred from homology"/>
<evidence type="ECO:0000259" key="9">
    <source>
        <dbReference type="Pfam" id="PF00793"/>
    </source>
</evidence>
<dbReference type="GO" id="GO:0003849">
    <property type="term" value="F:3-deoxy-7-phosphoheptulonate synthase activity"/>
    <property type="evidence" value="ECO:0007669"/>
    <property type="project" value="UniProtKB-EC"/>
</dbReference>
<accession>A0A365QXJ0</accession>
<sequence>MEQPHLKGTAAVTGAMQLRGELLADAATTRLVRGAQRALARILAGRDDRLALIVGPCSIHDTDAALEFARRLAPLRARYADTLEVVMRTYFEKPRTTVGWKGLINDPLLDGSYRVDDGLRLARRLLLDVNALGMPVATEFLDPLTAPYLDDLVSWGAIGARTTESQIHRQIASGLDAPIGFKNGTDGNVKIAIDAVRTSRAAHHYLRPRDEGGLEVASTRGNPNTHIVLRGGRVPNYDDVSVTAACAALRDAQLPPHVVIDASHGNSGKQTRAQIAVCENVAGQLRDGQRAIAGVMVESFLVEGRQDIVPGRALTYGQSVTDACLGWEDTVALIELFAGAVASRRRSRVGFLVPGVPAGTVQAISY</sequence>
<dbReference type="FunFam" id="3.20.20.70:FF:000005">
    <property type="entry name" value="Phospho-2-dehydro-3-deoxyheptonate aldolase"/>
    <property type="match status" value="1"/>
</dbReference>
<dbReference type="Pfam" id="PF00793">
    <property type="entry name" value="DAHP_synth_1"/>
    <property type="match status" value="1"/>
</dbReference>
<dbReference type="GO" id="GO:0005737">
    <property type="term" value="C:cytoplasm"/>
    <property type="evidence" value="ECO:0007669"/>
    <property type="project" value="TreeGrafter"/>
</dbReference>
<dbReference type="SUPFAM" id="SSF51569">
    <property type="entry name" value="Aldolase"/>
    <property type="match status" value="1"/>
</dbReference>
<dbReference type="InterPro" id="IPR006218">
    <property type="entry name" value="DAHP1/KDSA"/>
</dbReference>
<keyword evidence="6 8" id="KW-0057">Aromatic amino acid biosynthesis</keyword>
<keyword evidence="5 8" id="KW-0808">Transferase</keyword>
<name>A0A365QXJ0_9BURK</name>
<evidence type="ECO:0000256" key="7">
    <source>
        <dbReference type="ARBA" id="ARBA00047508"/>
    </source>
</evidence>
<dbReference type="AlphaFoldDB" id="A0A365QXJ0"/>
<evidence type="ECO:0000256" key="8">
    <source>
        <dbReference type="PIRNR" id="PIRNR001361"/>
    </source>
</evidence>
<comment type="caution">
    <text evidence="10">The sequence shown here is derived from an EMBL/GenBank/DDBJ whole genome shotgun (WGS) entry which is preliminary data.</text>
</comment>
<dbReference type="PIRSF" id="PIRSF001361">
    <property type="entry name" value="DAHP_synthase"/>
    <property type="match status" value="1"/>
</dbReference>
<comment type="pathway">
    <text evidence="2 8">Metabolic intermediate biosynthesis; chorismate biosynthesis; chorismate from D-erythrose 4-phosphate and phosphoenolpyruvate: step 1/7.</text>
</comment>
<comment type="catalytic activity">
    <reaction evidence="7 8">
        <text>D-erythrose 4-phosphate + phosphoenolpyruvate + H2O = 7-phospho-2-dehydro-3-deoxy-D-arabino-heptonate + phosphate</text>
        <dbReference type="Rhea" id="RHEA:14717"/>
        <dbReference type="ChEBI" id="CHEBI:15377"/>
        <dbReference type="ChEBI" id="CHEBI:16897"/>
        <dbReference type="ChEBI" id="CHEBI:43474"/>
        <dbReference type="ChEBI" id="CHEBI:58394"/>
        <dbReference type="ChEBI" id="CHEBI:58702"/>
        <dbReference type="EC" id="2.5.1.54"/>
    </reaction>
</comment>
<dbReference type="NCBIfam" id="TIGR00034">
    <property type="entry name" value="aroFGH"/>
    <property type="match status" value="1"/>
</dbReference>
<evidence type="ECO:0000256" key="2">
    <source>
        <dbReference type="ARBA" id="ARBA00004688"/>
    </source>
</evidence>
<evidence type="ECO:0000313" key="10">
    <source>
        <dbReference type="EMBL" id="RBB39404.1"/>
    </source>
</evidence>
<reference evidence="10 11" key="1">
    <citation type="submission" date="2018-06" db="EMBL/GenBank/DDBJ databases">
        <title>Draft genome sequence of Burkholderia reimsis strain BE51 isolated from a French agricultural soil.</title>
        <authorList>
            <person name="Esmaeel Q."/>
        </authorList>
    </citation>
    <scope>NUCLEOTIDE SEQUENCE [LARGE SCALE GENOMIC DNA]</scope>
    <source>
        <strain evidence="10 11">BE51</strain>
    </source>
</reference>
<dbReference type="GO" id="GO:0008652">
    <property type="term" value="P:amino acid biosynthetic process"/>
    <property type="evidence" value="ECO:0007669"/>
    <property type="project" value="UniProtKB-KW"/>
</dbReference>
<organism evidence="10 11">
    <name type="scientific">Burkholderia reimsis</name>
    <dbReference type="NCBI Taxonomy" id="2234132"/>
    <lineage>
        <taxon>Bacteria</taxon>
        <taxon>Pseudomonadati</taxon>
        <taxon>Pseudomonadota</taxon>
        <taxon>Betaproteobacteria</taxon>
        <taxon>Burkholderiales</taxon>
        <taxon>Burkholderiaceae</taxon>
        <taxon>Burkholderia</taxon>
    </lineage>
</organism>
<dbReference type="RefSeq" id="WP_113045694.1">
    <property type="nucleotide sequence ID" value="NZ_QMFZ01000010.1"/>
</dbReference>
<keyword evidence="4 8" id="KW-0028">Amino-acid biosynthesis</keyword>
<dbReference type="GO" id="GO:0009423">
    <property type="term" value="P:chorismate biosynthetic process"/>
    <property type="evidence" value="ECO:0007669"/>
    <property type="project" value="UniProtKB-UniPathway"/>
</dbReference>
<keyword evidence="11" id="KW-1185">Reference proteome</keyword>
<comment type="function">
    <text evidence="1 8">Stereospecific condensation of phosphoenolpyruvate (PEP) and D-erythrose-4-phosphate (E4P) giving rise to 3-deoxy-D-arabino-heptulosonate-7-phosphate (DAHP).</text>
</comment>
<dbReference type="GO" id="GO:0042802">
    <property type="term" value="F:identical protein binding"/>
    <property type="evidence" value="ECO:0007669"/>
    <property type="project" value="UniProtKB-ARBA"/>
</dbReference>
<dbReference type="InterPro" id="IPR006219">
    <property type="entry name" value="DAHP_synth_1"/>
</dbReference>
<evidence type="ECO:0000256" key="3">
    <source>
        <dbReference type="ARBA" id="ARBA00007985"/>
    </source>
</evidence>
<dbReference type="NCBIfam" id="NF009396">
    <property type="entry name" value="PRK12756.1"/>
    <property type="match status" value="1"/>
</dbReference>
<dbReference type="EC" id="2.5.1.54" evidence="8"/>
<dbReference type="EMBL" id="QMFZ01000010">
    <property type="protein sequence ID" value="RBB39404.1"/>
    <property type="molecule type" value="Genomic_DNA"/>
</dbReference>
<evidence type="ECO:0000256" key="1">
    <source>
        <dbReference type="ARBA" id="ARBA00003726"/>
    </source>
</evidence>
<dbReference type="InterPro" id="IPR013785">
    <property type="entry name" value="Aldolase_TIM"/>
</dbReference>
<evidence type="ECO:0000313" key="11">
    <source>
        <dbReference type="Proteomes" id="UP000252458"/>
    </source>
</evidence>
<dbReference type="GO" id="GO:0009073">
    <property type="term" value="P:aromatic amino acid family biosynthetic process"/>
    <property type="evidence" value="ECO:0007669"/>
    <property type="project" value="UniProtKB-KW"/>
</dbReference>
<evidence type="ECO:0000256" key="4">
    <source>
        <dbReference type="ARBA" id="ARBA00022605"/>
    </source>
</evidence>
<evidence type="ECO:0000256" key="6">
    <source>
        <dbReference type="ARBA" id="ARBA00023141"/>
    </source>
</evidence>
<dbReference type="Gene3D" id="3.20.20.70">
    <property type="entry name" value="Aldolase class I"/>
    <property type="match status" value="1"/>
</dbReference>
<comment type="similarity">
    <text evidence="3 8">Belongs to the class-I DAHP synthase family.</text>
</comment>
<gene>
    <name evidence="10" type="ORF">DPV79_14320</name>
</gene>
<feature type="domain" description="DAHP synthetase I/KDSA" evidence="9">
    <location>
        <begin position="41"/>
        <end position="333"/>
    </location>
</feature>
<dbReference type="PANTHER" id="PTHR21225">
    <property type="entry name" value="PHOSPHO-2-DEHYDRO-3-DEOXYHEPTONATE ALDOLASE DAHP SYNTHETASE"/>
    <property type="match status" value="1"/>
</dbReference>
<dbReference type="PANTHER" id="PTHR21225:SF6">
    <property type="entry name" value="PHOSPHO-2-DEHYDRO-3-DEOXYHEPTONATE ALDOLASE, TRP-SENSITIVE"/>
    <property type="match status" value="1"/>
</dbReference>
<dbReference type="UniPathway" id="UPA00053">
    <property type="reaction ID" value="UER00084"/>
</dbReference>
<dbReference type="Proteomes" id="UP000252458">
    <property type="component" value="Unassembled WGS sequence"/>
</dbReference>
<evidence type="ECO:0000256" key="5">
    <source>
        <dbReference type="ARBA" id="ARBA00022679"/>
    </source>
</evidence>
<dbReference type="NCBIfam" id="NF009395">
    <property type="entry name" value="PRK12755.1"/>
    <property type="match status" value="1"/>
</dbReference>
<protein>
    <recommendedName>
        <fullName evidence="8">Phospho-2-dehydro-3-deoxyheptonate aldolase</fullName>
        <ecNumber evidence="8">2.5.1.54</ecNumber>
    </recommendedName>
</protein>